<dbReference type="AlphaFoldDB" id="A0AAW1UCK2"/>
<dbReference type="InterPro" id="IPR036691">
    <property type="entry name" value="Endo/exonu/phosph_ase_sf"/>
</dbReference>
<comment type="caution">
    <text evidence="2">The sequence shown here is derived from an EMBL/GenBank/DDBJ whole genome shotgun (WGS) entry which is preliminary data.</text>
</comment>
<evidence type="ECO:0000259" key="1">
    <source>
        <dbReference type="Pfam" id="PF25298"/>
    </source>
</evidence>
<gene>
    <name evidence="2" type="ORF">WA026_021343</name>
</gene>
<sequence>MFNNAEVKKKIVKANATRKLTTRDLGYKTDTQVYINNDLTKQNIKLLKAAKKFKEENNYKYLWVQEGLQLFKKLNIQPSVNIAYMNIQSARNKQDELQCYVSECEMDIRILVETWLSDFETQTFLIKGYEGVHSCRTKRGGGASIFIRNGIKFSLVGKSDTCSEETHRTDELLVIGAFDSRSIAKLCVHKIVPYGAYPFSQKAWLNLPLQSLCIQYE</sequence>
<dbReference type="Pfam" id="PF25298">
    <property type="entry name" value="Baculo_FP_2nd"/>
    <property type="match status" value="1"/>
</dbReference>
<feature type="domain" description="FP protein C-terminal" evidence="1">
    <location>
        <begin position="40"/>
        <end position="73"/>
    </location>
</feature>
<dbReference type="EMBL" id="JARQZJ010000046">
    <property type="protein sequence ID" value="KAK9878328.1"/>
    <property type="molecule type" value="Genomic_DNA"/>
</dbReference>
<organism evidence="2 3">
    <name type="scientific">Henosepilachna vigintioctopunctata</name>
    <dbReference type="NCBI Taxonomy" id="420089"/>
    <lineage>
        <taxon>Eukaryota</taxon>
        <taxon>Metazoa</taxon>
        <taxon>Ecdysozoa</taxon>
        <taxon>Arthropoda</taxon>
        <taxon>Hexapoda</taxon>
        <taxon>Insecta</taxon>
        <taxon>Pterygota</taxon>
        <taxon>Neoptera</taxon>
        <taxon>Endopterygota</taxon>
        <taxon>Coleoptera</taxon>
        <taxon>Polyphaga</taxon>
        <taxon>Cucujiformia</taxon>
        <taxon>Coccinelloidea</taxon>
        <taxon>Coccinellidae</taxon>
        <taxon>Epilachninae</taxon>
        <taxon>Epilachnini</taxon>
        <taxon>Henosepilachna</taxon>
    </lineage>
</organism>
<reference evidence="2 3" key="1">
    <citation type="submission" date="2023-03" db="EMBL/GenBank/DDBJ databases">
        <title>Genome insight into feeding habits of ladybird beetles.</title>
        <authorList>
            <person name="Li H.-S."/>
            <person name="Huang Y.-H."/>
            <person name="Pang H."/>
        </authorList>
    </citation>
    <scope>NUCLEOTIDE SEQUENCE [LARGE SCALE GENOMIC DNA]</scope>
    <source>
        <strain evidence="2">SYSU_2023b</strain>
        <tissue evidence="2">Whole body</tissue>
    </source>
</reference>
<dbReference type="InterPro" id="IPR057251">
    <property type="entry name" value="FP_C"/>
</dbReference>
<dbReference type="Gene3D" id="3.60.10.10">
    <property type="entry name" value="Endonuclease/exonuclease/phosphatase"/>
    <property type="match status" value="1"/>
</dbReference>
<protein>
    <recommendedName>
        <fullName evidence="1">FP protein C-terminal domain-containing protein</fullName>
    </recommendedName>
</protein>
<dbReference type="SUPFAM" id="SSF56219">
    <property type="entry name" value="DNase I-like"/>
    <property type="match status" value="1"/>
</dbReference>
<dbReference type="Proteomes" id="UP001431783">
    <property type="component" value="Unassembled WGS sequence"/>
</dbReference>
<evidence type="ECO:0000313" key="2">
    <source>
        <dbReference type="EMBL" id="KAK9878328.1"/>
    </source>
</evidence>
<keyword evidence="3" id="KW-1185">Reference proteome</keyword>
<accession>A0AAW1UCK2</accession>
<proteinExistence type="predicted"/>
<evidence type="ECO:0000313" key="3">
    <source>
        <dbReference type="Proteomes" id="UP001431783"/>
    </source>
</evidence>
<name>A0AAW1UCK2_9CUCU</name>